<feature type="region of interest" description="Disordered" evidence="1">
    <location>
        <begin position="1161"/>
        <end position="1188"/>
    </location>
</feature>
<evidence type="ECO:0000313" key="2">
    <source>
        <dbReference type="EMBL" id="SJX64244.1"/>
    </source>
</evidence>
<feature type="region of interest" description="Disordered" evidence="1">
    <location>
        <begin position="477"/>
        <end position="501"/>
    </location>
</feature>
<feature type="region of interest" description="Disordered" evidence="1">
    <location>
        <begin position="151"/>
        <end position="213"/>
    </location>
</feature>
<feature type="compositionally biased region" description="Low complexity" evidence="1">
    <location>
        <begin position="152"/>
        <end position="167"/>
    </location>
</feature>
<feature type="compositionally biased region" description="Low complexity" evidence="1">
    <location>
        <begin position="988"/>
        <end position="1004"/>
    </location>
</feature>
<feature type="compositionally biased region" description="Low complexity" evidence="1">
    <location>
        <begin position="557"/>
        <end position="573"/>
    </location>
</feature>
<feature type="compositionally biased region" description="Low complexity" evidence="1">
    <location>
        <begin position="51"/>
        <end position="67"/>
    </location>
</feature>
<feature type="region of interest" description="Disordered" evidence="1">
    <location>
        <begin position="769"/>
        <end position="788"/>
    </location>
</feature>
<accession>A0A2N8UH14</accession>
<gene>
    <name evidence="2" type="ORF">SRS1_14893</name>
</gene>
<feature type="region of interest" description="Disordered" evidence="1">
    <location>
        <begin position="314"/>
        <end position="350"/>
    </location>
</feature>
<evidence type="ECO:0000256" key="1">
    <source>
        <dbReference type="SAM" id="MobiDB-lite"/>
    </source>
</evidence>
<feature type="compositionally biased region" description="Polar residues" evidence="1">
    <location>
        <begin position="68"/>
        <end position="81"/>
    </location>
</feature>
<protein>
    <submittedName>
        <fullName evidence="2">Uncharacterized protein</fullName>
    </submittedName>
</protein>
<feature type="compositionally biased region" description="Basic residues" evidence="1">
    <location>
        <begin position="949"/>
        <end position="963"/>
    </location>
</feature>
<feature type="region of interest" description="Disordered" evidence="1">
    <location>
        <begin position="1119"/>
        <end position="1143"/>
    </location>
</feature>
<feature type="compositionally biased region" description="Low complexity" evidence="1">
    <location>
        <begin position="478"/>
        <end position="490"/>
    </location>
</feature>
<feature type="compositionally biased region" description="Basic and acidic residues" evidence="1">
    <location>
        <begin position="268"/>
        <end position="280"/>
    </location>
</feature>
<feature type="compositionally biased region" description="Low complexity" evidence="1">
    <location>
        <begin position="1174"/>
        <end position="1188"/>
    </location>
</feature>
<reference evidence="2 3" key="1">
    <citation type="submission" date="2017-02" db="EMBL/GenBank/DDBJ databases">
        <authorList>
            <person name="Peterson S.W."/>
        </authorList>
    </citation>
    <scope>NUCLEOTIDE SEQUENCE [LARGE SCALE GENOMIC DNA]</scope>
    <source>
        <strain evidence="2 3">SRS1_H2-8</strain>
    </source>
</reference>
<feature type="region of interest" description="Disordered" evidence="1">
    <location>
        <begin position="113"/>
        <end position="139"/>
    </location>
</feature>
<feature type="compositionally biased region" description="Polar residues" evidence="1">
    <location>
        <begin position="27"/>
        <end position="37"/>
    </location>
</feature>
<evidence type="ECO:0000313" key="3">
    <source>
        <dbReference type="Proteomes" id="UP000239563"/>
    </source>
</evidence>
<feature type="region of interest" description="Disordered" evidence="1">
    <location>
        <begin position="238"/>
        <end position="280"/>
    </location>
</feature>
<dbReference type="AlphaFoldDB" id="A0A2N8UH14"/>
<feature type="compositionally biased region" description="Basic and acidic residues" evidence="1">
    <location>
        <begin position="574"/>
        <end position="588"/>
    </location>
</feature>
<feature type="compositionally biased region" description="Basic and acidic residues" evidence="1">
    <location>
        <begin position="1"/>
        <end position="12"/>
    </location>
</feature>
<feature type="compositionally biased region" description="Basic residues" evidence="1">
    <location>
        <begin position="258"/>
        <end position="267"/>
    </location>
</feature>
<feature type="region of interest" description="Disordered" evidence="1">
    <location>
        <begin position="807"/>
        <end position="836"/>
    </location>
</feature>
<dbReference type="EMBL" id="LT795064">
    <property type="protein sequence ID" value="SJX64244.1"/>
    <property type="molecule type" value="Genomic_DNA"/>
</dbReference>
<sequence length="1188" mass="129460">MSDAATESRDDDPSALTTNPDDVHNRVQVNLSTSPSAPLQRVDHPSPQLDSASHPPSAAHPSASTSPGAQTPQPTSTVSTLQLASDALSTIPQSSSVPTAAAELLSAIHRRNKKAPAVQSPHPGILRSRSLATTPVPPSLLLGVKNDSLDVTANSSRATTPTRTPSGRAKRQRRERNPATPTASVSVLPSIDQNDRRRSARVAKAVTATASDSPSLPNLALFGFSPYLENLVLNAKDSDRRTRSGGRGFRPPIERGPTKLKRTATKNKTKEADPDGPDDDAKLELYRQLCIISYQLQAHLDMVPHKSLAQLHAHFGTPSPEDQQHLDAKLAPSSTARDAPGASLDPSRATTPAANFESHVLQPALSATISTYTQPVVVKAEPPQSPPLSMRELPPSRPAYSPESSPEVALMDTVRPSYNGVVAPYYPTGSQGIYQPHDALQADPYPWTAVKADEPEDEPMSPVFRPRGNIMSISALMSGPSSSKQRSPSPELIQTPPRPTNSLPIFMQEWTDEDQMASQFLQACADAIPKLDTTELDRLTQIAQLAAFDLEMLSVPSSPRASTTQTTPTPITEQQRRDASAKFDPKQLDPLKTLDTQQLYDREEAEYLDEMQGNHELYENVRYLSNFDDVVDEWRAGELARLRLQLEMRKAEVDRIWTCDRKLAWSTFIDNRAGELYRKAMAEASHSRWQAEMELDLVQVHRRKTRGLAKLTSGMWLPRGQGMEDAEVAKVYERYGQFVSAAKYPELDDPLVRADVRKMRTALLAHKRDSRRLQNKVSEKQADANEEVDAADAAGVDVAMADAQADAVSVYDSDSAADDDSEEEPDYDSDSSYVSSSSGISSLPSFSSVSSSPHVQAVDDAEVVTSDLDAVASEVASMRGAEVDSDEDADESLWARQMRLATQLAEHKDAPSAIASIVQTPAVAAVADGDIVSALPSRAASPVGSIKAQARKQQRENKRKKRPPPPGARLWKKGRVQHDGEGADGEQADGQPQLQPQSQQPQDLDPGHYPNGDGHYRDTEMADVEVAHGVGVNAKMQSAAVSQGGEMLDYDYRREPQPAHMHHQAYNGYGMRPSYLAASHADEYEYGRSFHPEHLDAYSSGARGYPAYSDPYAHPSASYPAYPQDTASRGYGNGAAPQYGHTPPLPDHMVHGHLYAQYDQGAPARYPSHPPPTQQGQQQGAGRPQWPY</sequence>
<organism evidence="2 3">
    <name type="scientific">Sporisorium reilianum f. sp. reilianum</name>
    <dbReference type="NCBI Taxonomy" id="72559"/>
    <lineage>
        <taxon>Eukaryota</taxon>
        <taxon>Fungi</taxon>
        <taxon>Dikarya</taxon>
        <taxon>Basidiomycota</taxon>
        <taxon>Ustilaginomycotina</taxon>
        <taxon>Ustilaginomycetes</taxon>
        <taxon>Ustilaginales</taxon>
        <taxon>Ustilaginaceae</taxon>
        <taxon>Sporisorium</taxon>
    </lineage>
</organism>
<feature type="region of interest" description="Disordered" evidence="1">
    <location>
        <begin position="937"/>
        <end position="1017"/>
    </location>
</feature>
<feature type="region of interest" description="Disordered" evidence="1">
    <location>
        <begin position="1"/>
        <end position="81"/>
    </location>
</feature>
<name>A0A2N8UH14_9BASI</name>
<feature type="compositionally biased region" description="Acidic residues" evidence="1">
    <location>
        <begin position="815"/>
        <end position="829"/>
    </location>
</feature>
<proteinExistence type="predicted"/>
<dbReference type="Proteomes" id="UP000239563">
    <property type="component" value="Chromosome XI"/>
</dbReference>
<feature type="region of interest" description="Disordered" evidence="1">
    <location>
        <begin position="556"/>
        <end position="588"/>
    </location>
</feature>
<feature type="region of interest" description="Disordered" evidence="1">
    <location>
        <begin position="380"/>
        <end position="407"/>
    </location>
</feature>